<comment type="caution">
    <text evidence="11">The sequence shown here is derived from an EMBL/GenBank/DDBJ whole genome shotgun (WGS) entry which is preliminary data.</text>
</comment>
<evidence type="ECO:0000313" key="11">
    <source>
        <dbReference type="EMBL" id="MBA5604584.1"/>
    </source>
</evidence>
<keyword evidence="12" id="KW-1185">Reference proteome</keyword>
<dbReference type="NCBIfam" id="TIGR01528">
    <property type="entry name" value="NMN_trans_PnuC"/>
    <property type="match status" value="1"/>
</dbReference>
<comment type="similarity">
    <text evidence="3">Belongs to the nicotinamide ribonucleoside (NR) uptake permease (TC 4.B.1) family.</text>
</comment>
<evidence type="ECO:0000256" key="4">
    <source>
        <dbReference type="ARBA" id="ARBA00017522"/>
    </source>
</evidence>
<keyword evidence="7 10" id="KW-0812">Transmembrane</keyword>
<evidence type="ECO:0000256" key="3">
    <source>
        <dbReference type="ARBA" id="ARBA00006669"/>
    </source>
</evidence>
<comment type="function">
    <text evidence="1">Required for nicotinamide riboside transport across the inner membrane.</text>
</comment>
<evidence type="ECO:0000256" key="1">
    <source>
        <dbReference type="ARBA" id="ARBA00002672"/>
    </source>
</evidence>
<evidence type="ECO:0000256" key="2">
    <source>
        <dbReference type="ARBA" id="ARBA00004651"/>
    </source>
</evidence>
<accession>A0A7W2EEQ0</accession>
<gene>
    <name evidence="11" type="ORF">H3H36_04310</name>
</gene>
<feature type="transmembrane region" description="Helical" evidence="10">
    <location>
        <begin position="173"/>
        <end position="190"/>
    </location>
</feature>
<feature type="transmembrane region" description="Helical" evidence="10">
    <location>
        <begin position="61"/>
        <end position="79"/>
    </location>
</feature>
<evidence type="ECO:0000313" key="12">
    <source>
        <dbReference type="Proteomes" id="UP000566711"/>
    </source>
</evidence>
<evidence type="ECO:0000256" key="6">
    <source>
        <dbReference type="ARBA" id="ARBA00022475"/>
    </source>
</evidence>
<keyword evidence="8 10" id="KW-1133">Transmembrane helix</keyword>
<name>A0A7W2EEQ0_9BURK</name>
<dbReference type="GO" id="GO:0005886">
    <property type="term" value="C:plasma membrane"/>
    <property type="evidence" value="ECO:0007669"/>
    <property type="project" value="UniProtKB-SubCell"/>
</dbReference>
<evidence type="ECO:0000256" key="5">
    <source>
        <dbReference type="ARBA" id="ARBA00022448"/>
    </source>
</evidence>
<dbReference type="EMBL" id="JACEZS010000002">
    <property type="protein sequence ID" value="MBA5604584.1"/>
    <property type="molecule type" value="Genomic_DNA"/>
</dbReference>
<protein>
    <recommendedName>
        <fullName evidence="4">Nicotinamide riboside transporter PnuC</fullName>
    </recommendedName>
</protein>
<keyword evidence="6" id="KW-1003">Cell membrane</keyword>
<comment type="subcellular location">
    <subcellularLocation>
        <location evidence="2">Cell membrane</location>
        <topology evidence="2">Multi-pass membrane protein</topology>
    </subcellularLocation>
</comment>
<evidence type="ECO:0000256" key="9">
    <source>
        <dbReference type="ARBA" id="ARBA00023136"/>
    </source>
</evidence>
<dbReference type="RefSeq" id="WP_182214461.1">
    <property type="nucleotide sequence ID" value="NZ_JACEZS010000002.1"/>
</dbReference>
<keyword evidence="5" id="KW-0813">Transport</keyword>
<evidence type="ECO:0000256" key="10">
    <source>
        <dbReference type="SAM" id="Phobius"/>
    </source>
</evidence>
<dbReference type="PANTHER" id="PTHR36122">
    <property type="entry name" value="NICOTINAMIDE RIBOSIDE TRANSPORTER PNUC"/>
    <property type="match status" value="1"/>
</dbReference>
<sequence>MNDILVLLGFVTTPLELISFVLSVITVWLNIRQTHWAWLFSIISSATYGMVFFGSSLYGDMGLQLVFIAVSVWGWYQWLHGDERHAQLPVTRLGARGRAACVAGWLIGFVLLAWFLHTYTDTDVPRADGFLTAGSLVGQLLLSRKKVENWHVWIIVDVLYVALYVHKHLLLTAVLYGAFVAMAVAGLLAWNRVAEDDGGEGGADGKPTQPGMVFK</sequence>
<keyword evidence="9 10" id="KW-0472">Membrane</keyword>
<dbReference type="PANTHER" id="PTHR36122:SF2">
    <property type="entry name" value="NICOTINAMIDE RIBOSIDE TRANSPORTER PNUC"/>
    <property type="match status" value="1"/>
</dbReference>
<dbReference type="Proteomes" id="UP000566711">
    <property type="component" value="Unassembled WGS sequence"/>
</dbReference>
<evidence type="ECO:0000256" key="7">
    <source>
        <dbReference type="ARBA" id="ARBA00022692"/>
    </source>
</evidence>
<dbReference type="Pfam" id="PF04973">
    <property type="entry name" value="NMN_transporter"/>
    <property type="match status" value="1"/>
</dbReference>
<feature type="transmembrane region" description="Helical" evidence="10">
    <location>
        <begin position="36"/>
        <end position="55"/>
    </location>
</feature>
<evidence type="ECO:0000256" key="8">
    <source>
        <dbReference type="ARBA" id="ARBA00022989"/>
    </source>
</evidence>
<dbReference type="AlphaFoldDB" id="A0A7W2EEQ0"/>
<feature type="transmembrane region" description="Helical" evidence="10">
    <location>
        <begin position="99"/>
        <end position="116"/>
    </location>
</feature>
<dbReference type="GO" id="GO:0034257">
    <property type="term" value="F:nicotinamide riboside transmembrane transporter activity"/>
    <property type="evidence" value="ECO:0007669"/>
    <property type="project" value="InterPro"/>
</dbReference>
<dbReference type="InterPro" id="IPR006419">
    <property type="entry name" value="NMN_transpt_PnuC"/>
</dbReference>
<reference evidence="11 12" key="1">
    <citation type="submission" date="2020-07" db="EMBL/GenBank/DDBJ databases">
        <title>Novel species isolated from subtropical streams in China.</title>
        <authorList>
            <person name="Lu H."/>
        </authorList>
    </citation>
    <scope>NUCLEOTIDE SEQUENCE [LARGE SCALE GENOMIC DNA]</scope>
    <source>
        <strain evidence="11 12">FT3S</strain>
    </source>
</reference>
<organism evidence="11 12">
    <name type="scientific">Rugamonas fusca</name>
    <dbReference type="NCBI Taxonomy" id="2758568"/>
    <lineage>
        <taxon>Bacteria</taxon>
        <taxon>Pseudomonadati</taxon>
        <taxon>Pseudomonadota</taxon>
        <taxon>Betaproteobacteria</taxon>
        <taxon>Burkholderiales</taxon>
        <taxon>Oxalobacteraceae</taxon>
        <taxon>Telluria group</taxon>
        <taxon>Rugamonas</taxon>
    </lineage>
</organism>
<feature type="transmembrane region" description="Helical" evidence="10">
    <location>
        <begin position="6"/>
        <end position="29"/>
    </location>
</feature>
<proteinExistence type="inferred from homology"/>